<evidence type="ECO:0000256" key="1">
    <source>
        <dbReference type="ARBA" id="ARBA00009627"/>
    </source>
</evidence>
<dbReference type="Pfam" id="PF10075">
    <property type="entry name" value="CSN8_PSD8_EIF3K"/>
    <property type="match status" value="1"/>
</dbReference>
<protein>
    <recommendedName>
        <fullName evidence="2">26S proteasome non-ATPase regulatory subunit 8</fullName>
    </recommendedName>
    <alternativeName>
        <fullName evidence="5">26S proteasome regulatory subunit RPN12</fullName>
    </alternativeName>
</protein>
<dbReference type="OMA" id="HIMDGYF"/>
<proteinExistence type="inferred from homology"/>
<dbReference type="PANTHER" id="PTHR12387">
    <property type="entry name" value="26S PROTEASOME NON-ATPASE REGULATORY SUBUNIT 8"/>
    <property type="match status" value="1"/>
</dbReference>
<dbReference type="GO" id="GO:0005634">
    <property type="term" value="C:nucleus"/>
    <property type="evidence" value="ECO:0000318"/>
    <property type="project" value="GO_Central"/>
</dbReference>
<dbReference type="InterPro" id="IPR033464">
    <property type="entry name" value="CSN8_PSD8_EIF3K"/>
</dbReference>
<dbReference type="Gene3D" id="1.25.40.990">
    <property type="match status" value="1"/>
</dbReference>
<dbReference type="Proteomes" id="UP000008144">
    <property type="component" value="Chromosome 4"/>
</dbReference>
<evidence type="ECO:0000259" key="6">
    <source>
        <dbReference type="PROSITE" id="PS50250"/>
    </source>
</evidence>
<comment type="similarity">
    <text evidence="1">Belongs to the proteasome subunit S14 family.</text>
</comment>
<dbReference type="HOGENOM" id="CLU_046003_2_1_1"/>
<evidence type="ECO:0000256" key="5">
    <source>
        <dbReference type="ARBA" id="ARBA00078986"/>
    </source>
</evidence>
<dbReference type="PROSITE" id="PS50250">
    <property type="entry name" value="PCI"/>
    <property type="match status" value="1"/>
</dbReference>
<dbReference type="InParanoid" id="F6SDU1"/>
<dbReference type="FunFam" id="1.25.40.990:FF:000001">
    <property type="entry name" value="26S proteasome non-ATPase regulatory subunit"/>
    <property type="match status" value="1"/>
</dbReference>
<evidence type="ECO:0000256" key="2">
    <source>
        <dbReference type="ARBA" id="ARBA00014939"/>
    </source>
</evidence>
<dbReference type="GO" id="GO:0008541">
    <property type="term" value="C:proteasome regulatory particle, lid subcomplex"/>
    <property type="evidence" value="ECO:0000318"/>
    <property type="project" value="GO_Central"/>
</dbReference>
<name>F6SDU1_CIOIN</name>
<reference evidence="7" key="4">
    <citation type="submission" date="2025-09" db="UniProtKB">
        <authorList>
            <consortium name="Ensembl"/>
        </authorList>
    </citation>
    <scope>IDENTIFICATION</scope>
</reference>
<sequence>KLKMAAGMKEAVTVYQSLKKEFYRKNANLNVCAQHLCKLKIALTGLSFLPSTQTTPTLQEFVLARDVLEIGAQMSIMKRDIPAFERYMSQLKCYYLDYTEDVPESAYKQELLGLNLLCLLAQNRVAEFHTELERLSTNDILNNVYIRHPIAIEQYLMEGNYNKLFLAKGNVPAESYNYFIDILLGTIRDEIATCIEKSYPRISYTEARRMLYFESENELDQYSKNRDWELGAGKYFCFNITKQNEETDLVATAELAQQVIKYAKELEMII</sequence>
<dbReference type="GO" id="GO:0043161">
    <property type="term" value="P:proteasome-mediated ubiquitin-dependent protein catabolic process"/>
    <property type="evidence" value="ECO:0000318"/>
    <property type="project" value="GO_Central"/>
</dbReference>
<feature type="domain" description="PCI" evidence="6">
    <location>
        <begin position="82"/>
        <end position="267"/>
    </location>
</feature>
<keyword evidence="8" id="KW-1185">Reference proteome</keyword>
<evidence type="ECO:0000313" key="8">
    <source>
        <dbReference type="Proteomes" id="UP000008144"/>
    </source>
</evidence>
<reference evidence="8" key="1">
    <citation type="journal article" date="2002" name="Science">
        <title>The draft genome of Ciona intestinalis: insights into chordate and vertebrate origins.</title>
        <authorList>
            <person name="Dehal P."/>
            <person name="Satou Y."/>
            <person name="Campbell R.K."/>
            <person name="Chapman J."/>
            <person name="Degnan B."/>
            <person name="De Tomaso A."/>
            <person name="Davidson B."/>
            <person name="Di Gregorio A."/>
            <person name="Gelpke M."/>
            <person name="Goodstein D.M."/>
            <person name="Harafuji N."/>
            <person name="Hastings K.E."/>
            <person name="Ho I."/>
            <person name="Hotta K."/>
            <person name="Huang W."/>
            <person name="Kawashima T."/>
            <person name="Lemaire P."/>
            <person name="Martinez D."/>
            <person name="Meinertzhagen I.A."/>
            <person name="Necula S."/>
            <person name="Nonaka M."/>
            <person name="Putnam N."/>
            <person name="Rash S."/>
            <person name="Saiga H."/>
            <person name="Satake M."/>
            <person name="Terry A."/>
            <person name="Yamada L."/>
            <person name="Wang H.G."/>
            <person name="Awazu S."/>
            <person name="Azumi K."/>
            <person name="Boore J."/>
            <person name="Branno M."/>
            <person name="Chin-Bow S."/>
            <person name="DeSantis R."/>
            <person name="Doyle S."/>
            <person name="Francino P."/>
            <person name="Keys D.N."/>
            <person name="Haga S."/>
            <person name="Hayashi H."/>
            <person name="Hino K."/>
            <person name="Imai K.S."/>
            <person name="Inaba K."/>
            <person name="Kano S."/>
            <person name="Kobayashi K."/>
            <person name="Kobayashi M."/>
            <person name="Lee B.I."/>
            <person name="Makabe K.W."/>
            <person name="Manohar C."/>
            <person name="Matassi G."/>
            <person name="Medina M."/>
            <person name="Mochizuki Y."/>
            <person name="Mount S."/>
            <person name="Morishita T."/>
            <person name="Miura S."/>
            <person name="Nakayama A."/>
            <person name="Nishizaka S."/>
            <person name="Nomoto H."/>
            <person name="Ohta F."/>
            <person name="Oishi K."/>
            <person name="Rigoutsos I."/>
            <person name="Sano M."/>
            <person name="Sasaki A."/>
            <person name="Sasakura Y."/>
            <person name="Shoguchi E."/>
            <person name="Shin-i T."/>
            <person name="Spagnuolo A."/>
            <person name="Stainier D."/>
            <person name="Suzuki M.M."/>
            <person name="Tassy O."/>
            <person name="Takatori N."/>
            <person name="Tokuoka M."/>
            <person name="Yagi K."/>
            <person name="Yoshizaki F."/>
            <person name="Wada S."/>
            <person name="Zhang C."/>
            <person name="Hyatt P.D."/>
            <person name="Larimer F."/>
            <person name="Detter C."/>
            <person name="Doggett N."/>
            <person name="Glavina T."/>
            <person name="Hawkins T."/>
            <person name="Richardson P."/>
            <person name="Lucas S."/>
            <person name="Kohara Y."/>
            <person name="Levine M."/>
            <person name="Satoh N."/>
            <person name="Rokhsar D.S."/>
        </authorList>
    </citation>
    <scope>NUCLEOTIDE SEQUENCE [LARGE SCALE GENOMIC DNA]</scope>
</reference>
<dbReference type="AlphaFoldDB" id="F6SDU1"/>
<dbReference type="EMBL" id="EAAA01002025">
    <property type="status" value="NOT_ANNOTATED_CDS"/>
    <property type="molecule type" value="Genomic_DNA"/>
</dbReference>
<comment type="subunit">
    <text evidence="4">Component of the 19S proteasome regulatory particle complex. The 26S proteasome consists of a 20S core particle (CP) and two 19S regulatory subunits (RP). The regulatory particle is made of a lid composed of 9 subunits including PSMD8, a base containing 6 ATPases and few additional components. Interacts with DDI2. Interacts with TASOR.</text>
</comment>
<dbReference type="InterPro" id="IPR006746">
    <property type="entry name" value="26S_Psome_Rpn12"/>
</dbReference>
<accession>F6SDU1</accession>
<organism evidence="7 8">
    <name type="scientific">Ciona intestinalis</name>
    <name type="common">Transparent sea squirt</name>
    <name type="synonym">Ascidia intestinalis</name>
    <dbReference type="NCBI Taxonomy" id="7719"/>
    <lineage>
        <taxon>Eukaryota</taxon>
        <taxon>Metazoa</taxon>
        <taxon>Chordata</taxon>
        <taxon>Tunicata</taxon>
        <taxon>Ascidiacea</taxon>
        <taxon>Phlebobranchia</taxon>
        <taxon>Cionidae</taxon>
        <taxon>Ciona</taxon>
    </lineage>
</organism>
<dbReference type="Ensembl" id="ENSCINT00000024950.2">
    <property type="protein sequence ID" value="ENSCINP00000024704.2"/>
    <property type="gene ID" value="ENSCING00000013465.2"/>
</dbReference>
<dbReference type="InterPro" id="IPR000717">
    <property type="entry name" value="PCI_dom"/>
</dbReference>
<evidence type="ECO:0000256" key="3">
    <source>
        <dbReference type="ARBA" id="ARBA00022942"/>
    </source>
</evidence>
<dbReference type="GeneTree" id="ENSGT00390000014682"/>
<reference evidence="7" key="3">
    <citation type="submission" date="2025-08" db="UniProtKB">
        <authorList>
            <consortium name="Ensembl"/>
        </authorList>
    </citation>
    <scope>IDENTIFICATION</scope>
</reference>
<evidence type="ECO:0000313" key="7">
    <source>
        <dbReference type="Ensembl" id="ENSCINP00000024704.2"/>
    </source>
</evidence>
<reference evidence="7" key="2">
    <citation type="journal article" date="2008" name="Genome Biol.">
        <title>Improved genome assembly and evidence-based global gene model set for the chordate Ciona intestinalis: new insight into intron and operon populations.</title>
        <authorList>
            <person name="Satou Y."/>
            <person name="Mineta K."/>
            <person name="Ogasawara M."/>
            <person name="Sasakura Y."/>
            <person name="Shoguchi E."/>
            <person name="Ueno K."/>
            <person name="Yamada L."/>
            <person name="Matsumoto J."/>
            <person name="Wasserscheid J."/>
            <person name="Dewar K."/>
            <person name="Wiley G.B."/>
            <person name="Macmil S.L."/>
            <person name="Roe B.A."/>
            <person name="Zeller R.W."/>
            <person name="Hastings K.E."/>
            <person name="Lemaire P."/>
            <person name="Lindquist E."/>
            <person name="Endo T."/>
            <person name="Hotta K."/>
            <person name="Inaba K."/>
        </authorList>
    </citation>
    <scope>NUCLEOTIDE SEQUENCE [LARGE SCALE GENOMIC DNA]</scope>
    <source>
        <strain evidence="7">wild type</strain>
    </source>
</reference>
<evidence type="ECO:0000256" key="4">
    <source>
        <dbReference type="ARBA" id="ARBA00062283"/>
    </source>
</evidence>
<keyword evidence="3" id="KW-0647">Proteasome</keyword>
<dbReference type="STRING" id="7719.ENSCINP00000024704"/>
<dbReference type="FunCoup" id="F6SDU1">
    <property type="interactions" value="941"/>
</dbReference>
<dbReference type="PANTHER" id="PTHR12387:SF0">
    <property type="entry name" value="26S PROTEASOME NON-ATPASE REGULATORY SUBUNIT 8"/>
    <property type="match status" value="1"/>
</dbReference>